<dbReference type="RefSeq" id="WP_073612541.1">
    <property type="nucleotide sequence ID" value="NZ_FRFE01000004.1"/>
</dbReference>
<dbReference type="Pfam" id="PF13439">
    <property type="entry name" value="Glyco_transf_4"/>
    <property type="match status" value="1"/>
</dbReference>
<gene>
    <name evidence="2" type="ORF">SAMN02745220_01201</name>
</gene>
<dbReference type="PANTHER" id="PTHR45947">
    <property type="entry name" value="SULFOQUINOVOSYL TRANSFERASE SQD2"/>
    <property type="match status" value="1"/>
</dbReference>
<feature type="domain" description="Glycosyltransferase subfamily 4-like N-terminal" evidence="1">
    <location>
        <begin position="17"/>
        <end position="216"/>
    </location>
</feature>
<dbReference type="GO" id="GO:0016757">
    <property type="term" value="F:glycosyltransferase activity"/>
    <property type="evidence" value="ECO:0007669"/>
    <property type="project" value="TreeGrafter"/>
</dbReference>
<dbReference type="InterPro" id="IPR050194">
    <property type="entry name" value="Glycosyltransferase_grp1"/>
</dbReference>
<name>A0A1M7Y1P8_9BACT</name>
<dbReference type="SUPFAM" id="SSF53756">
    <property type="entry name" value="UDP-Glycosyltransferase/glycogen phosphorylase"/>
    <property type="match status" value="1"/>
</dbReference>
<dbReference type="Gene3D" id="3.40.50.2000">
    <property type="entry name" value="Glycogen Phosphorylase B"/>
    <property type="match status" value="2"/>
</dbReference>
<keyword evidence="3" id="KW-1185">Reference proteome</keyword>
<accession>A0A1M7Y1P8</accession>
<dbReference type="PANTHER" id="PTHR45947:SF3">
    <property type="entry name" value="SULFOQUINOVOSYL TRANSFERASE SQD2"/>
    <property type="match status" value="1"/>
</dbReference>
<reference evidence="2 3" key="1">
    <citation type="submission" date="2016-12" db="EMBL/GenBank/DDBJ databases">
        <authorList>
            <person name="Song W.-J."/>
            <person name="Kurnit D.M."/>
        </authorList>
    </citation>
    <scope>NUCLEOTIDE SEQUENCE [LARGE SCALE GENOMIC DNA]</scope>
    <source>
        <strain evidence="2 3">DSM 18488</strain>
    </source>
</reference>
<evidence type="ECO:0000313" key="2">
    <source>
        <dbReference type="EMBL" id="SHO45761.1"/>
    </source>
</evidence>
<evidence type="ECO:0000313" key="3">
    <source>
        <dbReference type="Proteomes" id="UP000184603"/>
    </source>
</evidence>
<dbReference type="InterPro" id="IPR028098">
    <property type="entry name" value="Glyco_trans_4-like_N"/>
</dbReference>
<proteinExistence type="predicted"/>
<dbReference type="Pfam" id="PF13692">
    <property type="entry name" value="Glyco_trans_1_4"/>
    <property type="match status" value="1"/>
</dbReference>
<evidence type="ECO:0000259" key="1">
    <source>
        <dbReference type="Pfam" id="PF13439"/>
    </source>
</evidence>
<dbReference type="Proteomes" id="UP000184603">
    <property type="component" value="Unassembled WGS sequence"/>
</dbReference>
<dbReference type="AlphaFoldDB" id="A0A1M7Y1P8"/>
<organism evidence="2 3">
    <name type="scientific">Desulfopila aestuarii DSM 18488</name>
    <dbReference type="NCBI Taxonomy" id="1121416"/>
    <lineage>
        <taxon>Bacteria</taxon>
        <taxon>Pseudomonadati</taxon>
        <taxon>Thermodesulfobacteriota</taxon>
        <taxon>Desulfobulbia</taxon>
        <taxon>Desulfobulbales</taxon>
        <taxon>Desulfocapsaceae</taxon>
        <taxon>Desulfopila</taxon>
    </lineage>
</organism>
<dbReference type="STRING" id="1121416.SAMN02745220_01201"/>
<protein>
    <submittedName>
        <fullName evidence="2">Glycosyltransferase involved in cell wall bisynthesis</fullName>
    </submittedName>
</protein>
<dbReference type="EMBL" id="FRFE01000004">
    <property type="protein sequence ID" value="SHO45761.1"/>
    <property type="molecule type" value="Genomic_DNA"/>
</dbReference>
<keyword evidence="2" id="KW-0808">Transferase</keyword>
<sequence length="418" mass="46966">MDKVKIAQISKADSHGGGASRVASDLSDALRASGHESIQFTASSKNYNAYRYPLHHHNRLARLLYRAILASSRKIGLAEILPVELLALYNHGITNFDLIHFHDISSAISPATLRILSRRLPVVWTFHDCSPFTGGCLYPIDCIKYKTQCCRCPQLGAWPLDSYFDCTYTMHRIKKILHRTERIQYIAPSYWMSHLALDSGSITHTPEVISNGVNIETFSPSKDKVSLRKKLNLPHDQPVLLVSANNINDPRKGVTFAIDAIREITPRFNPLVLLMGHFRKEDEKFLDGIHWVSTGYIIDETVKAEYYCCSDAFIFCSLADNQPLAVLESLACGTPVICFATGGVPEILQDNRGGYCAPKKDTQCLTEILTLFLDNRIGNTWSSEARDLAVTRYSMKKHVSAHLLYYEAILEKYHAASK</sequence>